<organism evidence="1 2">
    <name type="scientific">Natrarchaeobius chitinivorans</name>
    <dbReference type="NCBI Taxonomy" id="1679083"/>
    <lineage>
        <taxon>Archaea</taxon>
        <taxon>Methanobacteriati</taxon>
        <taxon>Methanobacteriota</taxon>
        <taxon>Stenosarchaea group</taxon>
        <taxon>Halobacteria</taxon>
        <taxon>Halobacteriales</taxon>
        <taxon>Natrialbaceae</taxon>
        <taxon>Natrarchaeobius</taxon>
    </lineage>
</organism>
<keyword evidence="2" id="KW-1185">Reference proteome</keyword>
<dbReference type="EMBL" id="REFZ01000013">
    <property type="protein sequence ID" value="RQG98675.1"/>
    <property type="molecule type" value="Genomic_DNA"/>
</dbReference>
<gene>
    <name evidence="1" type="ORF">EA472_16940</name>
</gene>
<sequence length="116" mass="13548">MRVHRFFPAFNSFPGSALQFILHLPDVPVNPLDVFLNILLPFPQFIFDVLRSIIGIFPHCIIDVIDDLAPVERMANRRIEIVPARSKFEQLFDAIVRKTDRNTVIRPFYWFPSKPV</sequence>
<proteinExistence type="predicted"/>
<evidence type="ECO:0000313" key="1">
    <source>
        <dbReference type="EMBL" id="RQG98675.1"/>
    </source>
</evidence>
<protein>
    <submittedName>
        <fullName evidence="1">Uncharacterized protein</fullName>
    </submittedName>
</protein>
<dbReference type="AlphaFoldDB" id="A0A3N6PJG8"/>
<dbReference type="Proteomes" id="UP000281431">
    <property type="component" value="Unassembled WGS sequence"/>
</dbReference>
<accession>A0A3N6PJG8</accession>
<reference evidence="1 2" key="1">
    <citation type="submission" date="2018-10" db="EMBL/GenBank/DDBJ databases">
        <title>Natrarchaeobius chitinivorans gen. nov., sp. nov., and Natrarchaeobius haloalkaliphilus sp. nov., alkaliphilic, chitin-utilizing haloarchaea from hypersaline alkaline lakes.</title>
        <authorList>
            <person name="Sorokin D.Y."/>
            <person name="Elcheninov A.G."/>
            <person name="Kostrikina N.A."/>
            <person name="Bale N.J."/>
            <person name="Sinninghe Damste J.S."/>
            <person name="Khijniak T.V."/>
            <person name="Kublanov I.V."/>
            <person name="Toshchakov S.V."/>
        </authorList>
    </citation>
    <scope>NUCLEOTIDE SEQUENCE [LARGE SCALE GENOMIC DNA]</scope>
    <source>
        <strain evidence="1 2">AArcht7</strain>
    </source>
</reference>
<name>A0A3N6PJG8_NATCH</name>
<evidence type="ECO:0000313" key="2">
    <source>
        <dbReference type="Proteomes" id="UP000281431"/>
    </source>
</evidence>
<comment type="caution">
    <text evidence="1">The sequence shown here is derived from an EMBL/GenBank/DDBJ whole genome shotgun (WGS) entry which is preliminary data.</text>
</comment>